<sequence length="290" mass="31569">MNSRETSQELLVLPVRSGEQGLYVVLTDLKGWGSANAHRENAHHDVHAVVPSSDKGLSYLRLATQIYSKLVVYGQPRLNVVIYRREDMAAQKSVEEQLSKPQRNCVPSRNDDFEAIALVGSEGYAFGDGSPDFYDKYAVVAVGGTFDRLHAGHRLLLTAAAWASRETLRIGMTTDSMLQNKKHKHLIASVADRSRAAKEFALQVKPGLPKIVISELTDAAGPSANDGSIEAIVVSSETARGARRINDVRQSAGLNRMVIIEVDVLDTQGQKLSSTGLRAEEIVKPHGSEA</sequence>
<dbReference type="KEGG" id="ccp:CHC_T00003078001"/>
<feature type="domain" description="Cytidyltransferase-like" evidence="1">
    <location>
        <begin position="142"/>
        <end position="279"/>
    </location>
</feature>
<keyword evidence="3" id="KW-1185">Reference proteome</keyword>
<dbReference type="EMBL" id="HG001686">
    <property type="protein sequence ID" value="CDF34342.1"/>
    <property type="molecule type" value="Genomic_DNA"/>
</dbReference>
<dbReference type="OrthoDB" id="4451at2759"/>
<dbReference type="Gene3D" id="3.40.50.620">
    <property type="entry name" value="HUPs"/>
    <property type="match status" value="1"/>
</dbReference>
<organism evidence="2 3">
    <name type="scientific">Chondrus crispus</name>
    <name type="common">Carrageen Irish moss</name>
    <name type="synonym">Polymorpha crispa</name>
    <dbReference type="NCBI Taxonomy" id="2769"/>
    <lineage>
        <taxon>Eukaryota</taxon>
        <taxon>Rhodophyta</taxon>
        <taxon>Florideophyceae</taxon>
        <taxon>Rhodymeniophycidae</taxon>
        <taxon>Gigartinales</taxon>
        <taxon>Gigartinaceae</taxon>
        <taxon>Chondrus</taxon>
    </lineage>
</organism>
<evidence type="ECO:0000313" key="3">
    <source>
        <dbReference type="Proteomes" id="UP000012073"/>
    </source>
</evidence>
<dbReference type="Pfam" id="PF01467">
    <property type="entry name" value="CTP_transf_like"/>
    <property type="match status" value="1"/>
</dbReference>
<name>R7Q735_CHOCR</name>
<evidence type="ECO:0000259" key="1">
    <source>
        <dbReference type="Pfam" id="PF01467"/>
    </source>
</evidence>
<dbReference type="RefSeq" id="XP_005714161.1">
    <property type="nucleotide sequence ID" value="XM_005714104.1"/>
</dbReference>
<dbReference type="SUPFAM" id="SSF52374">
    <property type="entry name" value="Nucleotidylyl transferase"/>
    <property type="match status" value="1"/>
</dbReference>
<proteinExistence type="predicted"/>
<reference evidence="3" key="1">
    <citation type="journal article" date="2013" name="Proc. Natl. Acad. Sci. U.S.A.">
        <title>Genome structure and metabolic features in the red seaweed Chondrus crispus shed light on evolution of the Archaeplastida.</title>
        <authorList>
            <person name="Collen J."/>
            <person name="Porcel B."/>
            <person name="Carre W."/>
            <person name="Ball S.G."/>
            <person name="Chaparro C."/>
            <person name="Tonon T."/>
            <person name="Barbeyron T."/>
            <person name="Michel G."/>
            <person name="Noel B."/>
            <person name="Valentin K."/>
            <person name="Elias M."/>
            <person name="Artiguenave F."/>
            <person name="Arun A."/>
            <person name="Aury J.M."/>
            <person name="Barbosa-Neto J.F."/>
            <person name="Bothwell J.H."/>
            <person name="Bouget F.Y."/>
            <person name="Brillet L."/>
            <person name="Cabello-Hurtado F."/>
            <person name="Capella-Gutierrez S."/>
            <person name="Charrier B."/>
            <person name="Cladiere L."/>
            <person name="Cock J.M."/>
            <person name="Coelho S.M."/>
            <person name="Colleoni C."/>
            <person name="Czjzek M."/>
            <person name="Da Silva C."/>
            <person name="Delage L."/>
            <person name="Denoeud F."/>
            <person name="Deschamps P."/>
            <person name="Dittami S.M."/>
            <person name="Gabaldon T."/>
            <person name="Gachon C.M."/>
            <person name="Groisillier A."/>
            <person name="Herve C."/>
            <person name="Jabbari K."/>
            <person name="Katinka M."/>
            <person name="Kloareg B."/>
            <person name="Kowalczyk N."/>
            <person name="Labadie K."/>
            <person name="Leblanc C."/>
            <person name="Lopez P.J."/>
            <person name="McLachlan D.H."/>
            <person name="Meslet-Cladiere L."/>
            <person name="Moustafa A."/>
            <person name="Nehr Z."/>
            <person name="Nyvall Collen P."/>
            <person name="Panaud O."/>
            <person name="Partensky F."/>
            <person name="Poulain J."/>
            <person name="Rensing S.A."/>
            <person name="Rousvoal S."/>
            <person name="Samson G."/>
            <person name="Symeonidi A."/>
            <person name="Weissenbach J."/>
            <person name="Zambounis A."/>
            <person name="Wincker P."/>
            <person name="Boyen C."/>
        </authorList>
    </citation>
    <scope>NUCLEOTIDE SEQUENCE [LARGE SCALE GENOMIC DNA]</scope>
    <source>
        <strain evidence="3">cv. Stackhouse</strain>
    </source>
</reference>
<dbReference type="Proteomes" id="UP000012073">
    <property type="component" value="Unassembled WGS sequence"/>
</dbReference>
<dbReference type="GO" id="GO:0004140">
    <property type="term" value="F:dephospho-CoA kinase activity"/>
    <property type="evidence" value="ECO:0007669"/>
    <property type="project" value="TreeGrafter"/>
</dbReference>
<dbReference type="STRING" id="2769.R7Q735"/>
<accession>R7Q735</accession>
<dbReference type="Gramene" id="CDF34342">
    <property type="protein sequence ID" value="CDF34342"/>
    <property type="gene ID" value="CHC_T00003078001"/>
</dbReference>
<gene>
    <name evidence="2" type="ORF">CHC_T00003078001</name>
</gene>
<dbReference type="PANTHER" id="PTHR10695:SF46">
    <property type="entry name" value="BIFUNCTIONAL COENZYME A SYNTHASE-RELATED"/>
    <property type="match status" value="1"/>
</dbReference>
<protein>
    <recommendedName>
        <fullName evidence="1">Cytidyltransferase-like domain-containing protein</fullName>
    </recommendedName>
</protein>
<dbReference type="NCBIfam" id="NF001985">
    <property type="entry name" value="PRK00777.1"/>
    <property type="match status" value="1"/>
</dbReference>
<dbReference type="PANTHER" id="PTHR10695">
    <property type="entry name" value="DEPHOSPHO-COA KINASE-RELATED"/>
    <property type="match status" value="1"/>
</dbReference>
<dbReference type="GeneID" id="17321885"/>
<dbReference type="NCBIfam" id="TIGR00125">
    <property type="entry name" value="cyt_tran_rel"/>
    <property type="match status" value="1"/>
</dbReference>
<evidence type="ECO:0000313" key="2">
    <source>
        <dbReference type="EMBL" id="CDF34342.1"/>
    </source>
</evidence>
<dbReference type="InterPro" id="IPR004821">
    <property type="entry name" value="Cyt_trans-like"/>
</dbReference>
<dbReference type="InterPro" id="IPR014729">
    <property type="entry name" value="Rossmann-like_a/b/a_fold"/>
</dbReference>
<dbReference type="AlphaFoldDB" id="R7Q735"/>
<dbReference type="PhylomeDB" id="R7Q735"/>
<dbReference type="GO" id="GO:0015937">
    <property type="term" value="P:coenzyme A biosynthetic process"/>
    <property type="evidence" value="ECO:0007669"/>
    <property type="project" value="TreeGrafter"/>
</dbReference>